<dbReference type="InterPro" id="IPR047040">
    <property type="entry name" value="FlhF__GTPase_dom"/>
</dbReference>
<keyword evidence="6" id="KW-0547">Nucleotide-binding</keyword>
<keyword evidence="5" id="KW-1003">Cell membrane</keyword>
<dbReference type="EMBL" id="JAUOPG010000014">
    <property type="protein sequence ID" value="MDO6455229.1"/>
    <property type="molecule type" value="Genomic_DNA"/>
</dbReference>
<feature type="domain" description="SRP54-type proteins GTP-binding" evidence="16">
    <location>
        <begin position="282"/>
        <end position="474"/>
    </location>
</feature>
<dbReference type="GO" id="GO:0005047">
    <property type="term" value="F:signal recognition particle binding"/>
    <property type="evidence" value="ECO:0007669"/>
    <property type="project" value="TreeGrafter"/>
</dbReference>
<evidence type="ECO:0000256" key="6">
    <source>
        <dbReference type="ARBA" id="ARBA00022741"/>
    </source>
</evidence>
<protein>
    <recommendedName>
        <fullName evidence="3 13">Flagellar biosynthesis protein FlhF</fullName>
    </recommendedName>
</protein>
<evidence type="ECO:0000256" key="13">
    <source>
        <dbReference type="NCBIfam" id="TIGR03499"/>
    </source>
</evidence>
<keyword evidence="17" id="KW-0282">Flagellum</keyword>
<feature type="region of interest" description="Disordered" evidence="14">
    <location>
        <begin position="93"/>
        <end position="117"/>
    </location>
</feature>
<dbReference type="PANTHER" id="PTHR43134">
    <property type="entry name" value="SIGNAL RECOGNITION PARTICLE RECEPTOR SUBUNIT ALPHA"/>
    <property type="match status" value="1"/>
</dbReference>
<dbReference type="GO" id="GO:0003924">
    <property type="term" value="F:GTPase activity"/>
    <property type="evidence" value="ECO:0007669"/>
    <property type="project" value="UniProtKB-UniRule"/>
</dbReference>
<keyword evidence="17" id="KW-0969">Cilium</keyword>
<evidence type="ECO:0000259" key="16">
    <source>
        <dbReference type="SMART" id="SM00962"/>
    </source>
</evidence>
<dbReference type="Pfam" id="PF00448">
    <property type="entry name" value="SRP54"/>
    <property type="match status" value="1"/>
</dbReference>
<evidence type="ECO:0000256" key="5">
    <source>
        <dbReference type="ARBA" id="ARBA00022475"/>
    </source>
</evidence>
<evidence type="ECO:0000256" key="4">
    <source>
        <dbReference type="ARBA" id="ARBA00022448"/>
    </source>
</evidence>
<comment type="caution">
    <text evidence="17">The sequence shown here is derived from an EMBL/GenBank/DDBJ whole genome shotgun (WGS) entry which is preliminary data.</text>
</comment>
<accession>A0AAW7XQB5</accession>
<comment type="subcellular location">
    <subcellularLocation>
        <location evidence="1">Cell membrane</location>
        <topology evidence="1">Peripheral membrane protein</topology>
        <orientation evidence="1">Cytoplasmic side</orientation>
    </subcellularLocation>
</comment>
<dbReference type="InterPro" id="IPR020006">
    <property type="entry name" value="FlhF"/>
</dbReference>
<evidence type="ECO:0000256" key="9">
    <source>
        <dbReference type="ARBA" id="ARBA00023134"/>
    </source>
</evidence>
<dbReference type="NCBIfam" id="TIGR03499">
    <property type="entry name" value="FlhF"/>
    <property type="match status" value="1"/>
</dbReference>
<dbReference type="AlphaFoldDB" id="A0AAW7XQB5"/>
<dbReference type="PANTHER" id="PTHR43134:SF3">
    <property type="entry name" value="FLAGELLAR BIOSYNTHESIS PROTEIN FLHF"/>
    <property type="match status" value="1"/>
</dbReference>
<comment type="similarity">
    <text evidence="2">Belongs to the GTP-binding SRP family.</text>
</comment>
<keyword evidence="7" id="KW-1005">Bacterial flagellum biogenesis</keyword>
<dbReference type="GO" id="GO:0044781">
    <property type="term" value="P:bacterial-type flagellum organization"/>
    <property type="evidence" value="ECO:0007669"/>
    <property type="project" value="UniProtKB-UniRule"/>
</dbReference>
<evidence type="ECO:0000256" key="12">
    <source>
        <dbReference type="ARBA" id="ARBA00025337"/>
    </source>
</evidence>
<proteinExistence type="inferred from homology"/>
<name>A0AAW7XQB5_9GAMM</name>
<dbReference type="GO" id="GO:0005886">
    <property type="term" value="C:plasma membrane"/>
    <property type="evidence" value="ECO:0007669"/>
    <property type="project" value="UniProtKB-SubCell"/>
</dbReference>
<sequence>MKVKRIFAPDMRQAMRRAREEIGPDAVIVSNHRVAGGVEVVAAHEHEFEAAQAEFAREQAHKKEREEQAAVQAVKTRADLDEELRRARMRIAEAQEGAGGSKPLADHGSRNRQIDPDDEEDLKMILESLKPKQDADVTPAINRRVPNDTLDWMADDDLADERLETTKPDALSATRDHVAIESMQDEIKQLKALLEQQMQISSRKVWVEERKSRSDVANHSNPNSIEGKLAKRFERVGLGAKLTEHLIHSVDPNLELSKAWRSALFRLTESVPVMSEDYISRGGMIAFVGPTGVGKTTTIGKLAARYVLQHGSSGLAMVTTDSYRIAAHEQLKTFGRILDVPVRVVDEQNTLEDVLASLRGKRLVLIDTAGMSQHEGPSLAQKAMLEGVSVRMKKLLVLSCSSQRQVLDDAYDNYHSIGLNGCVLSKLDESGSLGEALTLAVERNLPIAYVTDGQKVPDDIEVAQRNDLVSRAVVTAQKALERERQRSAPGSSALPSAS</sequence>
<dbReference type="Gene3D" id="3.40.50.300">
    <property type="entry name" value="P-loop containing nucleotide triphosphate hydrolases"/>
    <property type="match status" value="1"/>
</dbReference>
<feature type="compositionally biased region" description="Basic and acidic residues" evidence="14">
    <location>
        <begin position="104"/>
        <end position="115"/>
    </location>
</feature>
<evidence type="ECO:0000313" key="17">
    <source>
        <dbReference type="EMBL" id="MDO6455229.1"/>
    </source>
</evidence>
<evidence type="ECO:0000259" key="15">
    <source>
        <dbReference type="SMART" id="SM00382"/>
    </source>
</evidence>
<dbReference type="RefSeq" id="WP_303552264.1">
    <property type="nucleotide sequence ID" value="NZ_JAUOPG010000014.1"/>
</dbReference>
<dbReference type="Proteomes" id="UP001169862">
    <property type="component" value="Unassembled WGS sequence"/>
</dbReference>
<keyword evidence="4" id="KW-0813">Transport</keyword>
<dbReference type="GO" id="GO:0006614">
    <property type="term" value="P:SRP-dependent cotranslational protein targeting to membrane"/>
    <property type="evidence" value="ECO:0007669"/>
    <property type="project" value="UniProtKB-UniRule"/>
</dbReference>
<dbReference type="Gene3D" id="1.20.120.1380">
    <property type="entry name" value="Flagellar FlhF biosynthesis protein, N domain"/>
    <property type="match status" value="1"/>
</dbReference>
<dbReference type="InterPro" id="IPR000897">
    <property type="entry name" value="SRP54_GTPase_dom"/>
</dbReference>
<keyword evidence="10" id="KW-0472">Membrane</keyword>
<dbReference type="InterPro" id="IPR027417">
    <property type="entry name" value="P-loop_NTPase"/>
</dbReference>
<feature type="domain" description="AAA+ ATPase" evidence="15">
    <location>
        <begin position="281"/>
        <end position="451"/>
    </location>
</feature>
<gene>
    <name evidence="17" type="primary">flhF</name>
    <name evidence="17" type="ORF">Q4490_16825</name>
</gene>
<dbReference type="GO" id="GO:0015031">
    <property type="term" value="P:protein transport"/>
    <property type="evidence" value="ECO:0007669"/>
    <property type="project" value="UniProtKB-KW"/>
</dbReference>
<dbReference type="SMART" id="SM00382">
    <property type="entry name" value="AAA"/>
    <property type="match status" value="1"/>
</dbReference>
<dbReference type="GO" id="GO:0005525">
    <property type="term" value="F:GTP binding"/>
    <property type="evidence" value="ECO:0007669"/>
    <property type="project" value="UniProtKB-UniRule"/>
</dbReference>
<evidence type="ECO:0000256" key="14">
    <source>
        <dbReference type="SAM" id="MobiDB-lite"/>
    </source>
</evidence>
<evidence type="ECO:0000256" key="2">
    <source>
        <dbReference type="ARBA" id="ARBA00008531"/>
    </source>
</evidence>
<dbReference type="CDD" id="cd17873">
    <property type="entry name" value="FlhF"/>
    <property type="match status" value="1"/>
</dbReference>
<keyword evidence="9" id="KW-0342">GTP-binding</keyword>
<evidence type="ECO:0000256" key="1">
    <source>
        <dbReference type="ARBA" id="ARBA00004413"/>
    </source>
</evidence>
<dbReference type="SMART" id="SM00962">
    <property type="entry name" value="SRP54"/>
    <property type="match status" value="1"/>
</dbReference>
<evidence type="ECO:0000256" key="3">
    <source>
        <dbReference type="ARBA" id="ARBA00014919"/>
    </source>
</evidence>
<dbReference type="InterPro" id="IPR003593">
    <property type="entry name" value="AAA+_ATPase"/>
</dbReference>
<evidence type="ECO:0000256" key="8">
    <source>
        <dbReference type="ARBA" id="ARBA00022927"/>
    </source>
</evidence>
<reference evidence="17" key="1">
    <citation type="submission" date="2023-07" db="EMBL/GenBank/DDBJ databases">
        <title>Genome content predicts the carbon catabolic preferences of heterotrophic bacteria.</title>
        <authorList>
            <person name="Gralka M."/>
        </authorList>
    </citation>
    <scope>NUCLEOTIDE SEQUENCE</scope>
    <source>
        <strain evidence="17">I2M16</strain>
    </source>
</reference>
<evidence type="ECO:0000256" key="11">
    <source>
        <dbReference type="ARBA" id="ARBA00023225"/>
    </source>
</evidence>
<evidence type="ECO:0000256" key="10">
    <source>
        <dbReference type="ARBA" id="ARBA00023136"/>
    </source>
</evidence>
<comment type="function">
    <text evidence="12">Necessary for flagellar biosynthesis. May be involved in translocation of the flagellum.</text>
</comment>
<keyword evidence="17" id="KW-0966">Cell projection</keyword>
<keyword evidence="8" id="KW-0653">Protein transport</keyword>
<evidence type="ECO:0000256" key="7">
    <source>
        <dbReference type="ARBA" id="ARBA00022795"/>
    </source>
</evidence>
<keyword evidence="11" id="KW-1006">Bacterial flagellum protein export</keyword>
<dbReference type="SUPFAM" id="SSF52540">
    <property type="entry name" value="P-loop containing nucleoside triphosphate hydrolases"/>
    <property type="match status" value="1"/>
</dbReference>
<evidence type="ECO:0000313" key="18">
    <source>
        <dbReference type="Proteomes" id="UP001169862"/>
    </source>
</evidence>
<organism evidence="17 18">
    <name type="scientific">Neptunomonas phycophila</name>
    <dbReference type="NCBI Taxonomy" id="1572645"/>
    <lineage>
        <taxon>Bacteria</taxon>
        <taxon>Pseudomonadati</taxon>
        <taxon>Pseudomonadota</taxon>
        <taxon>Gammaproteobacteria</taxon>
        <taxon>Oceanospirillales</taxon>
        <taxon>Oceanospirillaceae</taxon>
        <taxon>Neptunomonas</taxon>
    </lineage>
</organism>
<dbReference type="FunFam" id="3.40.50.300:FF:000695">
    <property type="entry name" value="Flagellar biosynthesis regulator FlhF"/>
    <property type="match status" value="1"/>
</dbReference>